<dbReference type="OrthoDB" id="1929023at2759"/>
<accession>A0A835T1R3</accession>
<comment type="caution">
    <text evidence="2">The sequence shown here is derived from an EMBL/GenBank/DDBJ whole genome shotgun (WGS) entry which is preliminary data.</text>
</comment>
<feature type="region of interest" description="Disordered" evidence="1">
    <location>
        <begin position="1"/>
        <end position="128"/>
    </location>
</feature>
<sequence length="678" mass="70603">MQLGGPERLLAGGPSRGARGGRRAQRQVLAAKKDSSPWSTGGPKRGTGGGGAGGGGGAAKGGSGSSGAAGSGKGSKGNSTGGSSSPWKDAPSPRQGLPSKPAKAGSGGAGSRLGSRLAPPPEVTITDPVEVTLLDELTPSERAAEPKWDTFCSHMNGEWVGQYAAYTPWEGKPEPAWLDERGKYINVVYTRALEHRFKYTPQQPPQQQQQQPGEAEVDAESEASAAAPMDVLLRKLGRCTKMAALADLRLPPESAGLGAAGLSSGSGSDGEAAAAVAAESDLDVEALAFNSDGIVVFDGGNYSAGPEFIGQQQVKYVNDEALEALDDERDEEAEAAAEAQEAQSERARSSADASTSAPARGGGAGGAAAGGKGAKAAKAKAAAAKAEVEDEDDGMDEYLDELFGEGEGEDGEDGEDEDGSSMLPTTTSVFEQCLVDWGSRTRMRIKMTLRIGQMDNGEVDVEVLRILLFNEEWLGPATAERLSAPLADVKLLQRPCTDLPRMRPEQMQGAWNVFTVSATGIDEADPFTGEERVVWLYSSTEEQQLWDASAQPPGGDEGGCYWLPGGVVISLRMVDNYVPADAADAQGDSSEDEGAASTAGREAEKRAGQEHAASNGNGNGSGHGAGPREYPRGLCLGMAWAWKEGNVSLVEREYDGYGYLREVRLGQAVKGGWSGGRM</sequence>
<organism evidence="2 3">
    <name type="scientific">Chlamydomonas incerta</name>
    <dbReference type="NCBI Taxonomy" id="51695"/>
    <lineage>
        <taxon>Eukaryota</taxon>
        <taxon>Viridiplantae</taxon>
        <taxon>Chlorophyta</taxon>
        <taxon>core chlorophytes</taxon>
        <taxon>Chlorophyceae</taxon>
        <taxon>CS clade</taxon>
        <taxon>Chlamydomonadales</taxon>
        <taxon>Chlamydomonadaceae</taxon>
        <taxon>Chlamydomonas</taxon>
    </lineage>
</organism>
<feature type="compositionally biased region" description="Gly residues" evidence="1">
    <location>
        <begin position="360"/>
        <end position="371"/>
    </location>
</feature>
<feature type="region of interest" description="Disordered" evidence="1">
    <location>
        <begin position="404"/>
        <end position="425"/>
    </location>
</feature>
<keyword evidence="3" id="KW-1185">Reference proteome</keyword>
<reference evidence="2" key="1">
    <citation type="journal article" date="2020" name="bioRxiv">
        <title>Comparative genomics of Chlamydomonas.</title>
        <authorList>
            <person name="Craig R.J."/>
            <person name="Hasan A.R."/>
            <person name="Ness R.W."/>
            <person name="Keightley P.D."/>
        </authorList>
    </citation>
    <scope>NUCLEOTIDE SEQUENCE</scope>
    <source>
        <strain evidence="2">SAG 7.73</strain>
    </source>
</reference>
<name>A0A835T1R3_CHLIN</name>
<gene>
    <name evidence="2" type="ORF">HXX76_006932</name>
</gene>
<evidence type="ECO:0000313" key="2">
    <source>
        <dbReference type="EMBL" id="KAG2435736.1"/>
    </source>
</evidence>
<dbReference type="Proteomes" id="UP000650467">
    <property type="component" value="Unassembled WGS sequence"/>
</dbReference>
<feature type="region of interest" description="Disordered" evidence="1">
    <location>
        <begin position="200"/>
        <end position="223"/>
    </location>
</feature>
<feature type="compositionally biased region" description="Gly residues" evidence="1">
    <location>
        <begin position="43"/>
        <end position="75"/>
    </location>
</feature>
<evidence type="ECO:0000313" key="3">
    <source>
        <dbReference type="Proteomes" id="UP000650467"/>
    </source>
</evidence>
<feature type="compositionally biased region" description="Acidic residues" evidence="1">
    <location>
        <begin position="404"/>
        <end position="419"/>
    </location>
</feature>
<evidence type="ECO:0000256" key="1">
    <source>
        <dbReference type="SAM" id="MobiDB-lite"/>
    </source>
</evidence>
<proteinExistence type="predicted"/>
<feature type="compositionally biased region" description="Low complexity" evidence="1">
    <location>
        <begin position="205"/>
        <end position="214"/>
    </location>
</feature>
<dbReference type="PANTHER" id="PTHR36025">
    <property type="entry name" value="DIHYDROOROTATE DEHYDROGENASE (DUF3598)"/>
    <property type="match status" value="1"/>
</dbReference>
<dbReference type="AlphaFoldDB" id="A0A835T1R3"/>
<feature type="compositionally biased region" description="Low complexity" evidence="1">
    <location>
        <begin position="8"/>
        <end position="17"/>
    </location>
</feature>
<dbReference type="EMBL" id="JAEHOC010000014">
    <property type="protein sequence ID" value="KAG2435736.1"/>
    <property type="molecule type" value="Genomic_DNA"/>
</dbReference>
<dbReference type="PANTHER" id="PTHR36025:SF1">
    <property type="entry name" value="DIHYDROOROTATE DEHYDROGENASE (DUF3598)"/>
    <property type="match status" value="1"/>
</dbReference>
<feature type="region of interest" description="Disordered" evidence="1">
    <location>
        <begin position="582"/>
        <end position="625"/>
    </location>
</feature>
<feature type="region of interest" description="Disordered" evidence="1">
    <location>
        <begin position="328"/>
        <end position="371"/>
    </location>
</feature>
<protein>
    <submittedName>
        <fullName evidence="2">Uncharacterized protein</fullName>
    </submittedName>
</protein>
<feature type="compositionally biased region" description="Low complexity" evidence="1">
    <location>
        <begin position="76"/>
        <end position="85"/>
    </location>
</feature>
<feature type="compositionally biased region" description="Low complexity" evidence="1">
    <location>
        <begin position="350"/>
        <end position="359"/>
    </location>
</feature>